<keyword evidence="2" id="KW-1185">Reference proteome</keyword>
<evidence type="ECO:0000313" key="1">
    <source>
        <dbReference type="EMBL" id="KAG0427983.1"/>
    </source>
</evidence>
<dbReference type="Proteomes" id="UP000805193">
    <property type="component" value="Unassembled WGS sequence"/>
</dbReference>
<proteinExistence type="predicted"/>
<accession>A0AC60Q3X2</accession>
<dbReference type="EMBL" id="JABSTQ010009573">
    <property type="protein sequence ID" value="KAG0427983.1"/>
    <property type="molecule type" value="Genomic_DNA"/>
</dbReference>
<gene>
    <name evidence="1" type="ORF">HPB47_025003</name>
</gene>
<evidence type="ECO:0000313" key="2">
    <source>
        <dbReference type="Proteomes" id="UP000805193"/>
    </source>
</evidence>
<name>A0AC60Q3X2_IXOPE</name>
<reference evidence="1 2" key="1">
    <citation type="journal article" date="2020" name="Cell">
        <title>Large-Scale Comparative Analyses of Tick Genomes Elucidate Their Genetic Diversity and Vector Capacities.</title>
        <authorList>
            <consortium name="Tick Genome and Microbiome Consortium (TIGMIC)"/>
            <person name="Jia N."/>
            <person name="Wang J."/>
            <person name="Shi W."/>
            <person name="Du L."/>
            <person name="Sun Y."/>
            <person name="Zhan W."/>
            <person name="Jiang J.F."/>
            <person name="Wang Q."/>
            <person name="Zhang B."/>
            <person name="Ji P."/>
            <person name="Bell-Sakyi L."/>
            <person name="Cui X.M."/>
            <person name="Yuan T.T."/>
            <person name="Jiang B.G."/>
            <person name="Yang W.F."/>
            <person name="Lam T.T."/>
            <person name="Chang Q.C."/>
            <person name="Ding S.J."/>
            <person name="Wang X.J."/>
            <person name="Zhu J.G."/>
            <person name="Ruan X.D."/>
            <person name="Zhao L."/>
            <person name="Wei J.T."/>
            <person name="Ye R.Z."/>
            <person name="Que T.C."/>
            <person name="Du C.H."/>
            <person name="Zhou Y.H."/>
            <person name="Cheng J.X."/>
            <person name="Dai P.F."/>
            <person name="Guo W.B."/>
            <person name="Han X.H."/>
            <person name="Huang E.J."/>
            <person name="Li L.F."/>
            <person name="Wei W."/>
            <person name="Gao Y.C."/>
            <person name="Liu J.Z."/>
            <person name="Shao H.Z."/>
            <person name="Wang X."/>
            <person name="Wang C.C."/>
            <person name="Yang T.C."/>
            <person name="Huo Q.B."/>
            <person name="Li W."/>
            <person name="Chen H.Y."/>
            <person name="Chen S.E."/>
            <person name="Zhou L.G."/>
            <person name="Ni X.B."/>
            <person name="Tian J.H."/>
            <person name="Sheng Y."/>
            <person name="Liu T."/>
            <person name="Pan Y.S."/>
            <person name="Xia L.Y."/>
            <person name="Li J."/>
            <person name="Zhao F."/>
            <person name="Cao W.C."/>
        </authorList>
    </citation>
    <scope>NUCLEOTIDE SEQUENCE [LARGE SCALE GENOMIC DNA]</scope>
    <source>
        <strain evidence="1">Iper-2018</strain>
    </source>
</reference>
<sequence length="266" mass="30377">MLAFFSSTFPDLSQTMSVVWPREVRGKWFGQFLAGTTLTICNGGRLFDILKGDYMDAVYYIIRSTMNEYFINDMLSELQTMHDRHFHIVNPPCFAAYKGYERSLAFLCKGIIRNANAFWTSLKFCLWLFLALGVVSHLLSKYFLRMVNYTYDGSEVESFTAVLQQRYALGQICRGKTFFLEDEPAVEPRGKQAAITNSSEARLARSGETPREKGSHVCPPRAGPAGFRLNPPKSSERLFSDPDRDLERELFLNDQWNTSVLVLIAQ</sequence>
<protein>
    <submittedName>
        <fullName evidence="1">Uncharacterized protein</fullName>
    </submittedName>
</protein>
<organism evidence="1 2">
    <name type="scientific">Ixodes persulcatus</name>
    <name type="common">Taiga tick</name>
    <dbReference type="NCBI Taxonomy" id="34615"/>
    <lineage>
        <taxon>Eukaryota</taxon>
        <taxon>Metazoa</taxon>
        <taxon>Ecdysozoa</taxon>
        <taxon>Arthropoda</taxon>
        <taxon>Chelicerata</taxon>
        <taxon>Arachnida</taxon>
        <taxon>Acari</taxon>
        <taxon>Parasitiformes</taxon>
        <taxon>Ixodida</taxon>
        <taxon>Ixodoidea</taxon>
        <taxon>Ixodidae</taxon>
        <taxon>Ixodinae</taxon>
        <taxon>Ixodes</taxon>
    </lineage>
</organism>
<comment type="caution">
    <text evidence="1">The sequence shown here is derived from an EMBL/GenBank/DDBJ whole genome shotgun (WGS) entry which is preliminary data.</text>
</comment>